<dbReference type="GO" id="GO:0008168">
    <property type="term" value="F:methyltransferase activity"/>
    <property type="evidence" value="ECO:0007669"/>
    <property type="project" value="UniProtKB-KW"/>
</dbReference>
<evidence type="ECO:0000259" key="6">
    <source>
        <dbReference type="Pfam" id="PF13871"/>
    </source>
</evidence>
<dbReference type="SUPFAM" id="SSF52540">
    <property type="entry name" value="P-loop containing nucleoside triphosphate hydrolases"/>
    <property type="match status" value="1"/>
</dbReference>
<dbReference type="PANTHER" id="PTHR12706:SF30">
    <property type="entry name" value="PROTEIN STRAWBERRY NOTCH-RELATED"/>
    <property type="match status" value="1"/>
</dbReference>
<protein>
    <submittedName>
        <fullName evidence="8">Methyltransferase small domain-containing protein</fullName>
    </submittedName>
</protein>
<dbReference type="InterPro" id="IPR026741">
    <property type="entry name" value="SNO"/>
</dbReference>
<feature type="domain" description="Strawberry notch AAA" evidence="7">
    <location>
        <begin position="405"/>
        <end position="730"/>
    </location>
</feature>
<dbReference type="InterPro" id="IPR039187">
    <property type="entry name" value="SNO_AAA"/>
</dbReference>
<dbReference type="Proteomes" id="UP000198703">
    <property type="component" value="Unassembled WGS sequence"/>
</dbReference>
<dbReference type="InterPro" id="IPR007848">
    <property type="entry name" value="Small_mtfrase_dom"/>
</dbReference>
<evidence type="ECO:0000313" key="9">
    <source>
        <dbReference type="Proteomes" id="UP000198703"/>
    </source>
</evidence>
<dbReference type="Gene3D" id="3.40.50.150">
    <property type="entry name" value="Vaccinia Virus protein VP39"/>
    <property type="match status" value="1"/>
</dbReference>
<dbReference type="InterPro" id="IPR027417">
    <property type="entry name" value="P-loop_NTPase"/>
</dbReference>
<dbReference type="EMBL" id="FNQM01000015">
    <property type="protein sequence ID" value="SEA87219.1"/>
    <property type="molecule type" value="Genomic_DNA"/>
</dbReference>
<evidence type="ECO:0000259" key="7">
    <source>
        <dbReference type="Pfam" id="PF13872"/>
    </source>
</evidence>
<dbReference type="Pfam" id="PF13872">
    <property type="entry name" value="AAA_34"/>
    <property type="match status" value="1"/>
</dbReference>
<dbReference type="SUPFAM" id="SSF53335">
    <property type="entry name" value="S-adenosyl-L-methionine-dependent methyltransferases"/>
    <property type="match status" value="1"/>
</dbReference>
<keyword evidence="2 8" id="KW-0489">Methyltransferase</keyword>
<proteinExistence type="inferred from homology"/>
<dbReference type="GO" id="GO:0032259">
    <property type="term" value="P:methylation"/>
    <property type="evidence" value="ECO:0007669"/>
    <property type="project" value="UniProtKB-KW"/>
</dbReference>
<dbReference type="PANTHER" id="PTHR12706">
    <property type="entry name" value="STRAWBERRY NOTCH-RELATED"/>
    <property type="match status" value="1"/>
</dbReference>
<keyword evidence="3" id="KW-0949">S-adenosyl-L-methionine</keyword>
<comment type="similarity">
    <text evidence="1">Belongs to the SBNO family.</text>
</comment>
<dbReference type="InterPro" id="IPR029063">
    <property type="entry name" value="SAM-dependent_MTases_sf"/>
</dbReference>
<evidence type="ECO:0000256" key="2">
    <source>
        <dbReference type="ARBA" id="ARBA00022603"/>
    </source>
</evidence>
<keyword evidence="8" id="KW-0808">Transferase</keyword>
<feature type="domain" description="Strawberry notch helicase C" evidence="6">
    <location>
        <begin position="903"/>
        <end position="1158"/>
    </location>
</feature>
<feature type="domain" description="Methyltransferase small" evidence="5">
    <location>
        <begin position="141"/>
        <end position="242"/>
    </location>
</feature>
<dbReference type="STRING" id="89524.SAMN05444370_11538"/>
<dbReference type="GO" id="GO:0006355">
    <property type="term" value="P:regulation of DNA-templated transcription"/>
    <property type="evidence" value="ECO:0007669"/>
    <property type="project" value="InterPro"/>
</dbReference>
<dbReference type="RefSeq" id="WP_093255414.1">
    <property type="nucleotide sequence ID" value="NZ_FNQM01000015.1"/>
</dbReference>
<evidence type="ECO:0000256" key="1">
    <source>
        <dbReference type="ARBA" id="ARBA00006992"/>
    </source>
</evidence>
<sequence length="1437" mass="153948">MNLLTPIADAAPSAAGPALAQLARALFLRALSGPALTPALLSRLMTDAFDGGDASGRWSWRQAYDVGEAAAAKAFIRNAEAMKRRDAETLTALAAKTAARLPLQSRRSETQNRLSQFSTPLPLAVVAAIAAHVRAGEPALEPSCGTGLLAAPLAALGARLVLNEIDADRRALAEAATGVAPTAHDAEFIDDLLDPDIRPSLVVMNPPFSATVARAGDPTVAGSHLVSALKRLADGGRLAAIMPSGFSAEGSGRAGWIAATERACLRARIALPGAAFARHGVRVDTVLAVFDKIAQSDVAPLIAQAATLDEALAMAATLTRGPSEAARPSPTDAHIVAPPAAKRSERVAEPSSANAEREPELLFAIRREAGAPLVYTVRDEATASGEDGLYAAWRLGRVAIPDAREHPTPLVESAAMASIAPPAPTAQPVIPASLVRRGALSDAQLETLIYAAEAFERDLPGAVRIDAEWRSAVACPDDAPDAVKLRRGFFLGDGTGCGKGRQVAGVILDAWNRGLRRAVWLSKSDKLIEDAIRDWTALGGDAGDVRPLAKWKLGEDVRRREGILFVTYATLRVGPRQGKAGRLEQIAAWLGAGFEGVIAFDEAHAMGGAAGSKSDRGDRKGSQQGVAGLRLQLAAPRARVLYVSATGATTIENLAYASRLGLWGQGDYPFQTREAFMTAMEAGGVAAMEVVARDLKALGLYTARALSFDGVEYEILEHALTPAQTAVYDAFADSFQVIHRNLEAAMKATGITGHDGACNDKAAKAAVRSRFESLKQRFFNHLLTGMKTPAMLDDVEETLAAGMSAVIQIVSTGEALMDRRLDALTAEEREDLVISATPLEYVVEYLREAFPTELRRVCEDENGAPYTELVRDETGRVVESREAAALRDAMIENLCMLTPVQTALDQILWRFGPRAVAEATGRTRRVVEVEDGGERRLRVERRAGAANTAETQAFMRGDKRILVFSEAGGTGRSYHADRDAPNRERRVHYLLEAGWKADTAVQGLGRTHRSNQVSAPLFKPVTTDVKGEKRFISTISRRLDSLGALTKGAARTGGQGMFRTEDNLESRFAKAALRVFYAAVSSGEASSIALEAFEAKTGLKLVGEDGALLEELPPITRFLNRILALRIAEQNAIFEEFTDIIAERVAEAEAAGQLEDGCATLVADSVELLETHILRTCAVSGAETIGWRLRLSTRIERFSVADMRRRYGEALATMVNDDSGAVAFQRGWNARYHDDGMVEEQVQLLRPHGREVMTLAKLGKSCWRACDEDRFAALWQAAVAALPEFEREEVILIGGLILPVWKHLGEEAPTIRRVTTDCGRTLIGRVVAPDRLKGLTAVMRAAAPTDAQGVAHAVMIGGRKIALAQDARLARRLVAGSQRCEIENAPADLARALKAAGCFVEIIQYRARVFAPVTADLEPAGVEALARVLALLPPVEA</sequence>
<name>A0A1H4EQS9_9RHOB</name>
<dbReference type="Pfam" id="PF13871">
    <property type="entry name" value="Helicase_C_4"/>
    <property type="match status" value="1"/>
</dbReference>
<reference evidence="8 9" key="1">
    <citation type="submission" date="2016-10" db="EMBL/GenBank/DDBJ databases">
        <authorList>
            <person name="de Groot N.N."/>
        </authorList>
    </citation>
    <scope>NUCLEOTIDE SEQUENCE [LARGE SCALE GENOMIC DNA]</scope>
    <source>
        <strain evidence="8 9">DSM 15345</strain>
    </source>
</reference>
<feature type="region of interest" description="Disordered" evidence="4">
    <location>
        <begin position="322"/>
        <end position="355"/>
    </location>
</feature>
<evidence type="ECO:0000259" key="5">
    <source>
        <dbReference type="Pfam" id="PF05175"/>
    </source>
</evidence>
<dbReference type="OrthoDB" id="270332at2"/>
<evidence type="ECO:0000313" key="8">
    <source>
        <dbReference type="EMBL" id="SEA87219.1"/>
    </source>
</evidence>
<dbReference type="Pfam" id="PF05175">
    <property type="entry name" value="MTS"/>
    <property type="match status" value="1"/>
</dbReference>
<organism evidence="8 9">
    <name type="scientific">Rubrimonas cliftonensis</name>
    <dbReference type="NCBI Taxonomy" id="89524"/>
    <lineage>
        <taxon>Bacteria</taxon>
        <taxon>Pseudomonadati</taxon>
        <taxon>Pseudomonadota</taxon>
        <taxon>Alphaproteobacteria</taxon>
        <taxon>Rhodobacterales</taxon>
        <taxon>Paracoccaceae</taxon>
        <taxon>Rubrimonas</taxon>
    </lineage>
</organism>
<gene>
    <name evidence="8" type="ORF">SAMN05444370_11538</name>
</gene>
<evidence type="ECO:0000256" key="3">
    <source>
        <dbReference type="ARBA" id="ARBA00022691"/>
    </source>
</evidence>
<accession>A0A1H4EQS9</accession>
<dbReference type="InterPro" id="IPR026937">
    <property type="entry name" value="SBNO_Helicase_C_dom"/>
</dbReference>
<keyword evidence="9" id="KW-1185">Reference proteome</keyword>
<evidence type="ECO:0000256" key="4">
    <source>
        <dbReference type="SAM" id="MobiDB-lite"/>
    </source>
</evidence>